<proteinExistence type="predicted"/>
<dbReference type="SUPFAM" id="SSF109854">
    <property type="entry name" value="DinB/YfiT-like putative metalloenzymes"/>
    <property type="match status" value="1"/>
</dbReference>
<evidence type="ECO:0000313" key="1">
    <source>
        <dbReference type="EMBL" id="MBL1075852.1"/>
    </source>
</evidence>
<name>A0ABS1M5D0_9NOCA</name>
<comment type="caution">
    <text evidence="1">The sequence shown here is derived from an EMBL/GenBank/DDBJ whole genome shotgun (WGS) entry which is preliminary data.</text>
</comment>
<sequence length="95" mass="10589">MLLLATGNAFCNSRCRYPAVAGRILRTWRAESLTADQLRPRAVEPSQLSLIGLVRHPTDVELGWFTRILSGADTPFVHWRADAPDGNDFHVEDAT</sequence>
<keyword evidence="2" id="KW-1185">Reference proteome</keyword>
<gene>
    <name evidence="1" type="ORF">JK358_15760</name>
</gene>
<dbReference type="EMBL" id="JAERRJ010000005">
    <property type="protein sequence ID" value="MBL1075852.1"/>
    <property type="molecule type" value="Genomic_DNA"/>
</dbReference>
<accession>A0ABS1M5D0</accession>
<dbReference type="Proteomes" id="UP000602198">
    <property type="component" value="Unassembled WGS sequence"/>
</dbReference>
<reference evidence="1 2" key="1">
    <citation type="submission" date="2021-01" db="EMBL/GenBank/DDBJ databases">
        <title>WGS of actinomycetes isolated from Thailand.</title>
        <authorList>
            <person name="Thawai C."/>
        </authorList>
    </citation>
    <scope>NUCLEOTIDE SEQUENCE [LARGE SCALE GENOMIC DNA]</scope>
    <source>
        <strain evidence="1 2">LPG 2</strain>
    </source>
</reference>
<organism evidence="1 2">
    <name type="scientific">Nocardia acididurans</name>
    <dbReference type="NCBI Taxonomy" id="2802282"/>
    <lineage>
        <taxon>Bacteria</taxon>
        <taxon>Bacillati</taxon>
        <taxon>Actinomycetota</taxon>
        <taxon>Actinomycetes</taxon>
        <taxon>Mycobacteriales</taxon>
        <taxon>Nocardiaceae</taxon>
        <taxon>Nocardia</taxon>
    </lineage>
</organism>
<dbReference type="Gene3D" id="1.20.120.450">
    <property type="entry name" value="dinb family like domain"/>
    <property type="match status" value="1"/>
</dbReference>
<evidence type="ECO:0000313" key="2">
    <source>
        <dbReference type="Proteomes" id="UP000602198"/>
    </source>
</evidence>
<dbReference type="InterPro" id="IPR034660">
    <property type="entry name" value="DinB/YfiT-like"/>
</dbReference>
<dbReference type="Pfam" id="PF04978">
    <property type="entry name" value="MST"/>
    <property type="match status" value="1"/>
</dbReference>
<protein>
    <submittedName>
        <fullName evidence="1">DUF664 domain-containing protein</fullName>
    </submittedName>
</protein>
<dbReference type="InterPro" id="IPR007061">
    <property type="entry name" value="MST-like"/>
</dbReference>